<keyword evidence="1" id="KW-0479">Metal-binding</keyword>
<dbReference type="GO" id="GO:0008270">
    <property type="term" value="F:zinc ion binding"/>
    <property type="evidence" value="ECO:0007669"/>
    <property type="project" value="UniProtKB-KW"/>
</dbReference>
<dbReference type="AlphaFoldDB" id="A0AA39V996"/>
<comment type="caution">
    <text evidence="4">The sequence shown here is derived from an EMBL/GenBank/DDBJ whole genome shotgun (WGS) entry which is preliminary data.</text>
</comment>
<protein>
    <recommendedName>
        <fullName evidence="3">SWIM-type domain-containing protein</fullName>
    </recommendedName>
</protein>
<feature type="compositionally biased region" description="Polar residues" evidence="2">
    <location>
        <begin position="743"/>
        <end position="754"/>
    </location>
</feature>
<name>A0AA39V996_ACESA</name>
<keyword evidence="1" id="KW-0862">Zinc</keyword>
<feature type="region of interest" description="Disordered" evidence="2">
    <location>
        <begin position="727"/>
        <end position="754"/>
    </location>
</feature>
<feature type="region of interest" description="Disordered" evidence="2">
    <location>
        <begin position="164"/>
        <end position="185"/>
    </location>
</feature>
<proteinExistence type="predicted"/>
<feature type="domain" description="SWIM-type" evidence="3">
    <location>
        <begin position="636"/>
        <end position="670"/>
    </location>
</feature>
<evidence type="ECO:0000256" key="1">
    <source>
        <dbReference type="PROSITE-ProRule" id="PRU00325"/>
    </source>
</evidence>
<feature type="region of interest" description="Disordered" evidence="2">
    <location>
        <begin position="18"/>
        <end position="47"/>
    </location>
</feature>
<dbReference type="EMBL" id="JAUESC010000388">
    <property type="protein sequence ID" value="KAK0571435.1"/>
    <property type="molecule type" value="Genomic_DNA"/>
</dbReference>
<dbReference type="PROSITE" id="PS50966">
    <property type="entry name" value="ZF_SWIM"/>
    <property type="match status" value="1"/>
</dbReference>
<evidence type="ECO:0000259" key="3">
    <source>
        <dbReference type="PROSITE" id="PS50966"/>
    </source>
</evidence>
<dbReference type="PANTHER" id="PTHR33977">
    <property type="entry name" value="ZINC ION BINDING PROTEIN"/>
    <property type="match status" value="1"/>
</dbReference>
<dbReference type="Pfam" id="PF04434">
    <property type="entry name" value="SWIM"/>
    <property type="match status" value="1"/>
</dbReference>
<evidence type="ECO:0000313" key="5">
    <source>
        <dbReference type="Proteomes" id="UP001168877"/>
    </source>
</evidence>
<dbReference type="PANTHER" id="PTHR33977:SF4">
    <property type="entry name" value="SWIM-TYPE DOMAIN-CONTAINING PROTEIN"/>
    <property type="match status" value="1"/>
</dbReference>
<keyword evidence="5" id="KW-1185">Reference proteome</keyword>
<keyword evidence="1" id="KW-0863">Zinc-finger</keyword>
<accession>A0AA39V996</accession>
<evidence type="ECO:0000313" key="4">
    <source>
        <dbReference type="EMBL" id="KAK0571435.1"/>
    </source>
</evidence>
<sequence>MKIHGSGGSQLELVEIQLDLHPTPPLVESPRHDESQVSEEPEEDKGPNFIKEIMKSHEPKMPRMEDILNLPVQDPPCAEFSAAHIKWEKVEGGRQGGDDIALIPFARVDDFVKGESSNAECPASFRIESRRKRSEGSISKPRVDGYLEYTLYWCSYGPEDYRDSESVNGDGSNVKPASGKGSRPGRRHMMRGCLCHFTVKRLYTRPLLALVIYNQRKHVDKTGAPCHGILDRDALGTRAMYAPRISEDLRQKVMSMLYVGISLDSIIHHHMELVQGHGGPHNRDDFLTRNDVRNMERVVRNSSHELHADDECSVRMWVQRHQRLVFFFQDYSVSEPFILGIQTDWQLQQMLHYGHNGLVAFHSTFGLKKLKHPLSTLLVFDSSQNAIPVAWIITSSLVGQDIHKWIVPLAERIRTKDPRWRPNAFLVDDPSFDISSIRENFQCRILLCIWHVRRAWMRSLLKNCYNVDVQREMFKHLGWALYSSRSVPNSLDTVEEFMQVFVDQCAFMDYFKRRWLPYIELWVNGMRSLPMAGPEPLAAIESYHLWLKTKLFNEQNVNFWSRVDWLVHTLTTEFHSLYWLYQYSVETGYFANLRDDSFSTNAWYLALHIPDVNVILDEQNLQLAKVISQADRTLAYTIWNPGSEFSLCDCPWSRLGNLCKHVIKLAILCKNRQVARPLLAAQVYRQSLLTLLQNPPDDPVVLEHATLHATRLQQDIKDLEELSNNGLLQPLPPDVNPSDGSAVPTSSLIGSLKM</sequence>
<dbReference type="Proteomes" id="UP001168877">
    <property type="component" value="Unassembled WGS sequence"/>
</dbReference>
<evidence type="ECO:0000256" key="2">
    <source>
        <dbReference type="SAM" id="MobiDB-lite"/>
    </source>
</evidence>
<dbReference type="InterPro" id="IPR007527">
    <property type="entry name" value="Znf_SWIM"/>
</dbReference>
<gene>
    <name evidence="4" type="ORF">LWI29_015774</name>
</gene>
<reference evidence="4" key="2">
    <citation type="submission" date="2023-06" db="EMBL/GenBank/DDBJ databases">
        <authorList>
            <person name="Swenson N.G."/>
            <person name="Wegrzyn J.L."/>
            <person name="Mcevoy S.L."/>
        </authorList>
    </citation>
    <scope>NUCLEOTIDE SEQUENCE</scope>
    <source>
        <strain evidence="4">NS2018</strain>
        <tissue evidence="4">Leaf</tissue>
    </source>
</reference>
<reference evidence="4" key="1">
    <citation type="journal article" date="2022" name="Plant J.">
        <title>Strategies of tolerance reflected in two North American maple genomes.</title>
        <authorList>
            <person name="McEvoy S.L."/>
            <person name="Sezen U.U."/>
            <person name="Trouern-Trend A."/>
            <person name="McMahon S.M."/>
            <person name="Schaberg P.G."/>
            <person name="Yang J."/>
            <person name="Wegrzyn J.L."/>
            <person name="Swenson N.G."/>
        </authorList>
    </citation>
    <scope>NUCLEOTIDE SEQUENCE</scope>
    <source>
        <strain evidence="4">NS2018</strain>
    </source>
</reference>
<organism evidence="4 5">
    <name type="scientific">Acer saccharum</name>
    <name type="common">Sugar maple</name>
    <dbReference type="NCBI Taxonomy" id="4024"/>
    <lineage>
        <taxon>Eukaryota</taxon>
        <taxon>Viridiplantae</taxon>
        <taxon>Streptophyta</taxon>
        <taxon>Embryophyta</taxon>
        <taxon>Tracheophyta</taxon>
        <taxon>Spermatophyta</taxon>
        <taxon>Magnoliopsida</taxon>
        <taxon>eudicotyledons</taxon>
        <taxon>Gunneridae</taxon>
        <taxon>Pentapetalae</taxon>
        <taxon>rosids</taxon>
        <taxon>malvids</taxon>
        <taxon>Sapindales</taxon>
        <taxon>Sapindaceae</taxon>
        <taxon>Hippocastanoideae</taxon>
        <taxon>Acereae</taxon>
        <taxon>Acer</taxon>
    </lineage>
</organism>